<protein>
    <submittedName>
        <fullName evidence="1">Carboxymuconolactone decarboxylase family protein</fullName>
    </submittedName>
</protein>
<gene>
    <name evidence="1" type="ORF">PQJ73_15975</name>
</gene>
<comment type="caution">
    <text evidence="1">The sequence shown here is derived from an EMBL/GenBank/DDBJ whole genome shotgun (WGS) entry which is preliminary data.</text>
</comment>
<reference evidence="1" key="2">
    <citation type="submission" date="2023-02" db="EMBL/GenBank/DDBJ databases">
        <authorList>
            <person name="Rayyan A."/>
            <person name="Meyer T."/>
            <person name="Kyndt J.A."/>
        </authorList>
    </citation>
    <scope>NUCLEOTIDE SEQUENCE</scope>
    <source>
        <strain evidence="1">DSM 9987</strain>
    </source>
</reference>
<dbReference type="SUPFAM" id="SSF69118">
    <property type="entry name" value="AhpD-like"/>
    <property type="match status" value="1"/>
</dbReference>
<organism evidence="1 2">
    <name type="scientific">Rhodoplanes tepidamans</name>
    <name type="common">Rhodoplanes cryptolactis</name>
    <dbReference type="NCBI Taxonomy" id="200616"/>
    <lineage>
        <taxon>Bacteria</taxon>
        <taxon>Pseudomonadati</taxon>
        <taxon>Pseudomonadota</taxon>
        <taxon>Alphaproteobacteria</taxon>
        <taxon>Hyphomicrobiales</taxon>
        <taxon>Nitrobacteraceae</taxon>
        <taxon>Rhodoplanes</taxon>
    </lineage>
</organism>
<evidence type="ECO:0000313" key="1">
    <source>
        <dbReference type="EMBL" id="MDC7787190.1"/>
    </source>
</evidence>
<evidence type="ECO:0000313" key="2">
    <source>
        <dbReference type="Proteomes" id="UP001165652"/>
    </source>
</evidence>
<keyword evidence="2" id="KW-1185">Reference proteome</keyword>
<reference evidence="1" key="1">
    <citation type="journal article" date="2023" name="Microbiol Resour">
        <title>Genome Sequences of Rhodoplanes serenus and Two Thermotolerant Strains, Rhodoplanes tepidamans and 'Rhodoplanes cryptolactis,' Further Refine the Genus.</title>
        <authorList>
            <person name="Rayyan A.A."/>
            <person name="Kyndt J.A."/>
        </authorList>
    </citation>
    <scope>NUCLEOTIDE SEQUENCE</scope>
    <source>
        <strain evidence="1">DSM 9987</strain>
    </source>
</reference>
<dbReference type="RefSeq" id="WP_272778031.1">
    <property type="nucleotide sequence ID" value="NZ_JAQQLI010000024.1"/>
</dbReference>
<dbReference type="Proteomes" id="UP001165652">
    <property type="component" value="Unassembled WGS sequence"/>
</dbReference>
<dbReference type="Gene3D" id="1.20.1290.10">
    <property type="entry name" value="AhpD-like"/>
    <property type="match status" value="1"/>
</dbReference>
<dbReference type="InterPro" id="IPR029032">
    <property type="entry name" value="AhpD-like"/>
</dbReference>
<sequence length="189" mass="19891">MRLGPLDPATLDPHQKAVYETVAGGPRKGVRGPIAVWLRRAALAEPAQALGRYCRYETCLPPRLSELAILLTGRHWRAAYEWAAHAPVAIAAGLDQAVVEAIRVGATPCFERDDEALVHAFVTTLYAAGRIDDALYARAVGTLGEDGVVDLTGLLGYYALISMTINVFDIPAAGGAAGVDPFGPAAPAS</sequence>
<proteinExistence type="predicted"/>
<dbReference type="EMBL" id="JAQQLI010000024">
    <property type="protein sequence ID" value="MDC7787190.1"/>
    <property type="molecule type" value="Genomic_DNA"/>
</dbReference>
<accession>A0ABT5JDP4</accession>
<dbReference type="PANTHER" id="PTHR34846">
    <property type="entry name" value="4-CARBOXYMUCONOLACTONE DECARBOXYLASE FAMILY PROTEIN (AFU_ORTHOLOGUE AFUA_6G11590)"/>
    <property type="match status" value="1"/>
</dbReference>
<name>A0ABT5JDP4_RHOTP</name>
<dbReference type="PANTHER" id="PTHR34846:SF11">
    <property type="entry name" value="4-CARBOXYMUCONOLACTONE DECARBOXYLASE FAMILY PROTEIN (AFU_ORTHOLOGUE AFUA_6G11590)"/>
    <property type="match status" value="1"/>
</dbReference>